<evidence type="ECO:0000256" key="3">
    <source>
        <dbReference type="ARBA" id="ARBA00022448"/>
    </source>
</evidence>
<accession>A0A4P6YVD1</accession>
<feature type="transmembrane region" description="Helical" evidence="8">
    <location>
        <begin position="159"/>
        <end position="176"/>
    </location>
</feature>
<keyword evidence="6 8" id="KW-1133">Transmembrane helix</keyword>
<dbReference type="Proteomes" id="UP000292886">
    <property type="component" value="Chromosome"/>
</dbReference>
<keyword evidence="3" id="KW-0813">Transport</keyword>
<proteinExistence type="inferred from homology"/>
<evidence type="ECO:0000256" key="5">
    <source>
        <dbReference type="ARBA" id="ARBA00022692"/>
    </source>
</evidence>
<dbReference type="KEGG" id="wei:EQG49_09690"/>
<dbReference type="CDD" id="cd23110">
    <property type="entry name" value="GRP"/>
    <property type="match status" value="1"/>
</dbReference>
<dbReference type="InterPro" id="IPR010651">
    <property type="entry name" value="Sugar_transport"/>
</dbReference>
<comment type="subcellular location">
    <subcellularLocation>
        <location evidence="1">Cell membrane</location>
        <topology evidence="1">Multi-pass membrane protein</topology>
    </subcellularLocation>
</comment>
<dbReference type="GO" id="GO:0005886">
    <property type="term" value="C:plasma membrane"/>
    <property type="evidence" value="ECO:0007669"/>
    <property type="project" value="UniProtKB-SubCell"/>
</dbReference>
<feature type="transmembrane region" description="Helical" evidence="8">
    <location>
        <begin position="235"/>
        <end position="256"/>
    </location>
</feature>
<feature type="transmembrane region" description="Helical" evidence="8">
    <location>
        <begin position="262"/>
        <end position="284"/>
    </location>
</feature>
<keyword evidence="4 9" id="KW-0762">Sugar transport</keyword>
<reference evidence="10" key="1">
    <citation type="submission" date="2019-03" db="EMBL/GenBank/DDBJ databases">
        <title>Weissella sp. 26KH-42 Genome sequencing.</title>
        <authorList>
            <person name="Heo J."/>
            <person name="Kim S.-J."/>
            <person name="Kim J.-S."/>
            <person name="Hong S.-B."/>
            <person name="Kwon S.-W."/>
        </authorList>
    </citation>
    <scope>NUCLEOTIDE SEQUENCE [LARGE SCALE GENOMIC DNA]</scope>
    <source>
        <strain evidence="10">26KH-42</strain>
    </source>
</reference>
<dbReference type="RefSeq" id="WP_133363790.1">
    <property type="nucleotide sequence ID" value="NZ_CP037940.1"/>
</dbReference>
<feature type="transmembrane region" description="Helical" evidence="8">
    <location>
        <begin position="33"/>
        <end position="52"/>
    </location>
</feature>
<keyword evidence="10" id="KW-1185">Reference proteome</keyword>
<feature type="transmembrane region" description="Helical" evidence="8">
    <location>
        <begin position="118"/>
        <end position="139"/>
    </location>
</feature>
<keyword evidence="5 8" id="KW-0812">Transmembrane</keyword>
<organism evidence="9 10">
    <name type="scientific">Periweissella cryptocerci</name>
    <dbReference type="NCBI Taxonomy" id="2506420"/>
    <lineage>
        <taxon>Bacteria</taxon>
        <taxon>Bacillati</taxon>
        <taxon>Bacillota</taxon>
        <taxon>Bacilli</taxon>
        <taxon>Lactobacillales</taxon>
        <taxon>Lactobacillaceae</taxon>
        <taxon>Periweissella</taxon>
    </lineage>
</organism>
<feature type="transmembrane region" description="Helical" evidence="8">
    <location>
        <begin position="293"/>
        <end position="313"/>
    </location>
</feature>
<name>A0A4P6YVD1_9LACO</name>
<evidence type="ECO:0000256" key="1">
    <source>
        <dbReference type="ARBA" id="ARBA00004651"/>
    </source>
</evidence>
<dbReference type="AlphaFoldDB" id="A0A4P6YVD1"/>
<gene>
    <name evidence="9" type="ORF">EQG49_09690</name>
</gene>
<evidence type="ECO:0000256" key="6">
    <source>
        <dbReference type="ARBA" id="ARBA00022989"/>
    </source>
</evidence>
<dbReference type="Pfam" id="PF06800">
    <property type="entry name" value="Sugar_transport"/>
    <property type="match status" value="1"/>
</dbReference>
<dbReference type="SUPFAM" id="SSF103481">
    <property type="entry name" value="Multidrug resistance efflux transporter EmrE"/>
    <property type="match status" value="1"/>
</dbReference>
<feature type="transmembrane region" description="Helical" evidence="8">
    <location>
        <begin position="58"/>
        <end position="76"/>
    </location>
</feature>
<protein>
    <submittedName>
        <fullName evidence="9">Glucose transporter</fullName>
    </submittedName>
</protein>
<dbReference type="InterPro" id="IPR037185">
    <property type="entry name" value="EmrE-like"/>
</dbReference>
<evidence type="ECO:0000256" key="7">
    <source>
        <dbReference type="ARBA" id="ARBA00023136"/>
    </source>
</evidence>
<dbReference type="OrthoDB" id="1452595at2"/>
<dbReference type="GO" id="GO:0015144">
    <property type="term" value="F:carbohydrate transmembrane transporter activity"/>
    <property type="evidence" value="ECO:0007669"/>
    <property type="project" value="InterPro"/>
</dbReference>
<evidence type="ECO:0000256" key="4">
    <source>
        <dbReference type="ARBA" id="ARBA00022597"/>
    </source>
</evidence>
<evidence type="ECO:0000256" key="8">
    <source>
        <dbReference type="SAM" id="Phobius"/>
    </source>
</evidence>
<feature type="transmembrane region" description="Helical" evidence="8">
    <location>
        <begin position="6"/>
        <end position="26"/>
    </location>
</feature>
<dbReference type="PANTHER" id="PTHR16119">
    <property type="entry name" value="TRANSMEMBRANE PROTEIN 144"/>
    <property type="match status" value="1"/>
</dbReference>
<comment type="similarity">
    <text evidence="2">Belongs to the GRP transporter (TC 2.A.7.5) family.</text>
</comment>
<dbReference type="PANTHER" id="PTHR16119:SF17">
    <property type="entry name" value="TRANSMEMBRANE PROTEIN 144"/>
    <property type="match status" value="1"/>
</dbReference>
<evidence type="ECO:0000256" key="2">
    <source>
        <dbReference type="ARBA" id="ARBA00006117"/>
    </source>
</evidence>
<evidence type="ECO:0000313" key="9">
    <source>
        <dbReference type="EMBL" id="QBO36713.1"/>
    </source>
</evidence>
<evidence type="ECO:0000313" key="10">
    <source>
        <dbReference type="Proteomes" id="UP000292886"/>
    </source>
</evidence>
<feature type="transmembrane region" description="Helical" evidence="8">
    <location>
        <begin position="204"/>
        <end position="223"/>
    </location>
</feature>
<dbReference type="EMBL" id="CP037940">
    <property type="protein sequence ID" value="QBO36713.1"/>
    <property type="molecule type" value="Genomic_DNA"/>
</dbReference>
<keyword evidence="7 8" id="KW-0472">Membrane</keyword>
<sequence length="315" mass="33535">MFIYLVALIPVVTWGSYGIVATKLGGSAGQQTFGMTIGAMGFGLIAFVAFIIPQNINVSAHIWIAGILSGLLWAVGQAGQFTAFKAMGVSNGFPFSTAGQIVGNAALAATILGEWSSARTWIFGTISIMLVVVGAFLTAKRDKAIKTGDDETKSETTRGLIAILISTVGYSGYYIIPNYMRKIGYISHEIANKNNGIDFVTATIFPQSIGMVIGAFLIVILFMREGKTMFKAPTWRNMLPGVIWGIGNLAMFISAANPKLGQAMAVTISQMGIIIGTFGGIYILHESKTKKQMVYIVIGAILILMGGALISNLPK</sequence>